<evidence type="ECO:0000313" key="8">
    <source>
        <dbReference type="Proteomes" id="UP000812287"/>
    </source>
</evidence>
<dbReference type="Pfam" id="PF26113">
    <property type="entry name" value="GH16_XgeA"/>
    <property type="match status" value="1"/>
</dbReference>
<evidence type="ECO:0000256" key="2">
    <source>
        <dbReference type="ARBA" id="ARBA00022801"/>
    </source>
</evidence>
<evidence type="ECO:0000256" key="3">
    <source>
        <dbReference type="ARBA" id="ARBA00023295"/>
    </source>
</evidence>
<dbReference type="AlphaFoldDB" id="A0A9P8AUQ1"/>
<feature type="signal peptide" evidence="5">
    <location>
        <begin position="1"/>
        <end position="22"/>
    </location>
</feature>
<dbReference type="PROSITE" id="PS51762">
    <property type="entry name" value="GH16_2"/>
    <property type="match status" value="1"/>
</dbReference>
<organism evidence="7 8">
    <name type="scientific">Guyanagaster necrorhizus</name>
    <dbReference type="NCBI Taxonomy" id="856835"/>
    <lineage>
        <taxon>Eukaryota</taxon>
        <taxon>Fungi</taxon>
        <taxon>Dikarya</taxon>
        <taxon>Basidiomycota</taxon>
        <taxon>Agaricomycotina</taxon>
        <taxon>Agaricomycetes</taxon>
        <taxon>Agaricomycetidae</taxon>
        <taxon>Agaricales</taxon>
        <taxon>Marasmiineae</taxon>
        <taxon>Physalacriaceae</taxon>
        <taxon>Guyanagaster</taxon>
    </lineage>
</organism>
<dbReference type="FunFam" id="2.60.120.200:FF:000114">
    <property type="entry name" value="Probable endo-1,3(4)-beta-glucanase NFIA_089530"/>
    <property type="match status" value="1"/>
</dbReference>
<evidence type="ECO:0000256" key="5">
    <source>
        <dbReference type="SAM" id="SignalP"/>
    </source>
</evidence>
<dbReference type="SUPFAM" id="SSF49899">
    <property type="entry name" value="Concanavalin A-like lectins/glucanases"/>
    <property type="match status" value="1"/>
</dbReference>
<evidence type="ECO:0000259" key="6">
    <source>
        <dbReference type="PROSITE" id="PS51762"/>
    </source>
</evidence>
<dbReference type="InterPro" id="IPR050546">
    <property type="entry name" value="Glycosyl_Hydrlase_16"/>
</dbReference>
<keyword evidence="2 7" id="KW-0378">Hydrolase</keyword>
<dbReference type="GO" id="GO:0004553">
    <property type="term" value="F:hydrolase activity, hydrolyzing O-glycosyl compounds"/>
    <property type="evidence" value="ECO:0007669"/>
    <property type="project" value="InterPro"/>
</dbReference>
<dbReference type="PANTHER" id="PTHR10963">
    <property type="entry name" value="GLYCOSYL HYDROLASE-RELATED"/>
    <property type="match status" value="1"/>
</dbReference>
<protein>
    <submittedName>
        <fullName evidence="7">Glycoside hydrolase family 16 protein</fullName>
    </submittedName>
</protein>
<keyword evidence="8" id="KW-1185">Reference proteome</keyword>
<feature type="domain" description="GH16" evidence="6">
    <location>
        <begin position="52"/>
        <end position="368"/>
    </location>
</feature>
<dbReference type="EMBL" id="MU250530">
    <property type="protein sequence ID" value="KAG7448296.1"/>
    <property type="molecule type" value="Genomic_DNA"/>
</dbReference>
<feature type="region of interest" description="Disordered" evidence="4">
    <location>
        <begin position="71"/>
        <end position="91"/>
    </location>
</feature>
<feature type="chain" id="PRO_5040375552" evidence="5">
    <location>
        <begin position="23"/>
        <end position="412"/>
    </location>
</feature>
<dbReference type="PANTHER" id="PTHR10963:SF24">
    <property type="entry name" value="GLYCOSIDASE C21B10.07-RELATED"/>
    <property type="match status" value="1"/>
</dbReference>
<name>A0A9P8AUQ1_9AGAR</name>
<proteinExistence type="inferred from homology"/>
<dbReference type="RefSeq" id="XP_043041796.1">
    <property type="nucleotide sequence ID" value="XM_043188808.1"/>
</dbReference>
<sequence>MFLLHALPLYIILLIACHDTSATLLSRVHDIASLHTKNIARDLRLAFRAVLVSQQTQVVPQMRFSYCQIESSGSSDSGASSSKSTTSTKTASAASASATASSYSSPYNLAEYHNGTDFFTGWTFWTTSDPTNGLVDYVNETTGRSNNLVEVNSDGHTIMRVETTGMVSENRQSIRITTESTYNGVLVIMDSVHMPTGCGTWPAWWSNGPNWPDGGEIDIVEGINNYTDNQATLHTESGCSLPSTSADVLNVTGTVVDGTNCAADETSNEGCGFRSASNVSFGAAFNDNGGGVYAMKWDDDGIKVYFWTQDSVPSDIDAGTPVPDRWGTPMANWPSSTCNSTKYFYNHSFIFDTTLCGDWAGNAWNSSGTPGQDQSCATRTGYSNCEDFVRASGASFDEAYWEIKSVKFYELD</sequence>
<dbReference type="GO" id="GO:0009251">
    <property type="term" value="P:glucan catabolic process"/>
    <property type="evidence" value="ECO:0007669"/>
    <property type="project" value="TreeGrafter"/>
</dbReference>
<dbReference type="Gene3D" id="2.60.120.200">
    <property type="match status" value="1"/>
</dbReference>
<dbReference type="OrthoDB" id="192832at2759"/>
<evidence type="ECO:0000256" key="1">
    <source>
        <dbReference type="ARBA" id="ARBA00006865"/>
    </source>
</evidence>
<evidence type="ECO:0000256" key="4">
    <source>
        <dbReference type="SAM" id="MobiDB-lite"/>
    </source>
</evidence>
<evidence type="ECO:0000313" key="7">
    <source>
        <dbReference type="EMBL" id="KAG7448296.1"/>
    </source>
</evidence>
<dbReference type="InterPro" id="IPR013320">
    <property type="entry name" value="ConA-like_dom_sf"/>
</dbReference>
<keyword evidence="5" id="KW-0732">Signal</keyword>
<dbReference type="Proteomes" id="UP000812287">
    <property type="component" value="Unassembled WGS sequence"/>
</dbReference>
<dbReference type="CDD" id="cd02181">
    <property type="entry name" value="GH16_fungal_Lam16A_glucanase"/>
    <property type="match status" value="1"/>
</dbReference>
<comment type="similarity">
    <text evidence="1">Belongs to the glycosyl hydrolase 16 family.</text>
</comment>
<accession>A0A9P8AUQ1</accession>
<dbReference type="GeneID" id="66111105"/>
<dbReference type="InterPro" id="IPR000757">
    <property type="entry name" value="Beta-glucanase-like"/>
</dbReference>
<keyword evidence="3" id="KW-0326">Glycosidase</keyword>
<gene>
    <name evidence="7" type="ORF">BT62DRAFT_966244</name>
</gene>
<reference evidence="7" key="1">
    <citation type="submission" date="2020-11" db="EMBL/GenBank/DDBJ databases">
        <title>Adaptations for nitrogen fixation in a non-lichenized fungal sporocarp promotes dispersal by wood-feeding termites.</title>
        <authorList>
            <consortium name="DOE Joint Genome Institute"/>
            <person name="Koch R.A."/>
            <person name="Yoon G."/>
            <person name="Arayal U."/>
            <person name="Lail K."/>
            <person name="Amirebrahimi M."/>
            <person name="Labutti K."/>
            <person name="Lipzen A."/>
            <person name="Riley R."/>
            <person name="Barry K."/>
            <person name="Henrissat B."/>
            <person name="Grigoriev I.V."/>
            <person name="Herr J.R."/>
            <person name="Aime M.C."/>
        </authorList>
    </citation>
    <scope>NUCLEOTIDE SEQUENCE</scope>
    <source>
        <strain evidence="7">MCA 3950</strain>
    </source>
</reference>
<comment type="caution">
    <text evidence="7">The sequence shown here is derived from an EMBL/GenBank/DDBJ whole genome shotgun (WGS) entry which is preliminary data.</text>
</comment>